<dbReference type="InterPro" id="IPR002319">
    <property type="entry name" value="Phenylalanyl-tRNA_Synthase"/>
</dbReference>
<keyword evidence="7" id="KW-0648">Protein biosynthesis</keyword>
<dbReference type="FunFam" id="3.30.70.380:FF:000003">
    <property type="entry name" value="Phenylalanine--tRNA ligase chloroplastic/mitochondrial"/>
    <property type="match status" value="1"/>
</dbReference>
<evidence type="ECO:0000313" key="17">
    <source>
        <dbReference type="Proteomes" id="UP000015453"/>
    </source>
</evidence>
<dbReference type="InterPro" id="IPR005121">
    <property type="entry name" value="Fdx_antiC-bd"/>
</dbReference>
<dbReference type="SUPFAM" id="SSF54991">
    <property type="entry name" value="Anticodon-binding domain of PheRS"/>
    <property type="match status" value="1"/>
</dbReference>
<dbReference type="SUPFAM" id="SSF55681">
    <property type="entry name" value="Class II aaRS and biotin synthetases"/>
    <property type="match status" value="1"/>
</dbReference>
<protein>
    <recommendedName>
        <fullName evidence="3">phenylalanine--tRNA ligase</fullName>
        <ecNumber evidence="3">6.1.1.20</ecNumber>
    </recommendedName>
    <alternativeName>
        <fullName evidence="11">Phenylalanyl-tRNA synthetase</fullName>
    </alternativeName>
</protein>
<feature type="domain" description="FDX-ACB" evidence="15">
    <location>
        <begin position="348"/>
        <end position="438"/>
    </location>
</feature>
<feature type="domain" description="Aminoacyl-transfer RNA synthetases class-II family profile" evidence="14">
    <location>
        <begin position="185"/>
        <end position="334"/>
    </location>
</feature>
<dbReference type="PROSITE" id="PS50862">
    <property type="entry name" value="AA_TRNA_LIGASE_II"/>
    <property type="match status" value="1"/>
</dbReference>
<dbReference type="GO" id="GO:0000049">
    <property type="term" value="F:tRNA binding"/>
    <property type="evidence" value="ECO:0007669"/>
    <property type="project" value="InterPro"/>
</dbReference>
<keyword evidence="8" id="KW-0809">Transit peptide</keyword>
<dbReference type="InterPro" id="IPR045864">
    <property type="entry name" value="aa-tRNA-synth_II/BPL/LPL"/>
</dbReference>
<comment type="function">
    <text evidence="13">Is responsible for the charging of tRNA(Phe) with phenylalanine in mitochondrial translation.</text>
</comment>
<reference evidence="16 17" key="1">
    <citation type="journal article" date="2013" name="BMC Genomics">
        <title>The miniature genome of a carnivorous plant Genlisea aurea contains a low number of genes and short non-coding sequences.</title>
        <authorList>
            <person name="Leushkin E.V."/>
            <person name="Sutormin R.A."/>
            <person name="Nabieva E.R."/>
            <person name="Penin A.A."/>
            <person name="Kondrashov A.S."/>
            <person name="Logacheva M.D."/>
        </authorList>
    </citation>
    <scope>NUCLEOTIDE SEQUENCE [LARGE SCALE GENOMIC DNA]</scope>
</reference>
<dbReference type="AlphaFoldDB" id="S8E875"/>
<evidence type="ECO:0000256" key="4">
    <source>
        <dbReference type="ARBA" id="ARBA00022598"/>
    </source>
</evidence>
<sequence>SMAYTAANISLLSKPSVYLSARALVIFQRESYFSTSSASAFQDKAQIHRKSKLPIASSLLDLGGVKVTREEIVKDDPSNNVPDSIFWKLGLQLHRRDQHPLGILKNAIYDYFDSNYHNKYKKFDDLCPIVSTKANFDDVLVPADHVSRSYNDTYYVDSQTVLRCHTSAHQAELLREGYTNFLVTGDVYRRDSIDSTHYPVFHQMEGVCVFAPNDFEDLSSDLTAYAAEDLKKCLGGLARHLFGNVEMRWVDTYFPFTNPSFELEIYFQEKWLEVLGCGVMEQEILKRNVEIGSIAWAFGLGLERLAMVLFDIPDIRLFWSTDERFTSQARIYIPFSKGKLGLKFKPFSKFPPCYKDMSFWINDSFTENNLCEVVRGIAGDLVEEVKLIDNFTNKKGMTSHCYRIAYRSMERSLTDEEINDLQWKVREQVESKLKVVLR</sequence>
<evidence type="ECO:0000256" key="11">
    <source>
        <dbReference type="ARBA" id="ARBA00031194"/>
    </source>
</evidence>
<evidence type="ECO:0000259" key="15">
    <source>
        <dbReference type="PROSITE" id="PS51447"/>
    </source>
</evidence>
<gene>
    <name evidence="16" type="ORF">M569_06111</name>
</gene>
<keyword evidence="5" id="KW-0547">Nucleotide-binding</keyword>
<dbReference type="FunFam" id="3.30.930.10:FF:000082">
    <property type="entry name" value="Phenylalanine--tRNA ligase chloroplastic/mitochondrial"/>
    <property type="match status" value="1"/>
</dbReference>
<keyword evidence="9" id="KW-0496">Mitochondrion</keyword>
<dbReference type="Pfam" id="PF03147">
    <property type="entry name" value="FDX-ACB"/>
    <property type="match status" value="1"/>
</dbReference>
<keyword evidence="4" id="KW-0436">Ligase</keyword>
<evidence type="ECO:0000256" key="6">
    <source>
        <dbReference type="ARBA" id="ARBA00022840"/>
    </source>
</evidence>
<proteinExistence type="inferred from homology"/>
<name>S8E875_9LAMI</name>
<keyword evidence="6" id="KW-0067">ATP-binding</keyword>
<dbReference type="FunFam" id="3.30.930.10:FF:000080">
    <property type="entry name" value="phenylalanine--tRNA ligase, chloroplastic/mitochondrial"/>
    <property type="match status" value="1"/>
</dbReference>
<evidence type="ECO:0000256" key="8">
    <source>
        <dbReference type="ARBA" id="ARBA00022946"/>
    </source>
</evidence>
<evidence type="ECO:0000256" key="5">
    <source>
        <dbReference type="ARBA" id="ARBA00022741"/>
    </source>
</evidence>
<keyword evidence="17" id="KW-1185">Reference proteome</keyword>
<dbReference type="InterPro" id="IPR036690">
    <property type="entry name" value="Fdx_antiC-bd_sf"/>
</dbReference>
<comment type="catalytic activity">
    <reaction evidence="12">
        <text>tRNA(Phe) + L-phenylalanine + ATP = L-phenylalanyl-tRNA(Phe) + AMP + diphosphate + H(+)</text>
        <dbReference type="Rhea" id="RHEA:19413"/>
        <dbReference type="Rhea" id="RHEA-COMP:9668"/>
        <dbReference type="Rhea" id="RHEA-COMP:9699"/>
        <dbReference type="ChEBI" id="CHEBI:15378"/>
        <dbReference type="ChEBI" id="CHEBI:30616"/>
        <dbReference type="ChEBI" id="CHEBI:33019"/>
        <dbReference type="ChEBI" id="CHEBI:58095"/>
        <dbReference type="ChEBI" id="CHEBI:78442"/>
        <dbReference type="ChEBI" id="CHEBI:78531"/>
        <dbReference type="ChEBI" id="CHEBI:456215"/>
        <dbReference type="EC" id="6.1.1.20"/>
    </reaction>
</comment>
<dbReference type="SMART" id="SM00896">
    <property type="entry name" value="FDX-ACB"/>
    <property type="match status" value="1"/>
</dbReference>
<evidence type="ECO:0000256" key="10">
    <source>
        <dbReference type="ARBA" id="ARBA00023146"/>
    </source>
</evidence>
<dbReference type="GO" id="GO:0005524">
    <property type="term" value="F:ATP binding"/>
    <property type="evidence" value="ECO:0007669"/>
    <property type="project" value="UniProtKB-KW"/>
</dbReference>
<dbReference type="Gene3D" id="3.30.70.380">
    <property type="entry name" value="Ferrodoxin-fold anticodon-binding domain"/>
    <property type="match status" value="1"/>
</dbReference>
<evidence type="ECO:0000256" key="9">
    <source>
        <dbReference type="ARBA" id="ARBA00023128"/>
    </source>
</evidence>
<dbReference type="OrthoDB" id="4457at2759"/>
<comment type="caution">
    <text evidence="16">The sequence shown here is derived from an EMBL/GenBank/DDBJ whole genome shotgun (WGS) entry which is preliminary data.</text>
</comment>
<keyword evidence="10" id="KW-0030">Aminoacyl-tRNA synthetase</keyword>
<dbReference type="Pfam" id="PF01409">
    <property type="entry name" value="tRNA-synt_2d"/>
    <property type="match status" value="1"/>
</dbReference>
<comment type="similarity">
    <text evidence="2">Belongs to the class-II aminoacyl-tRNA synthetase family.</text>
</comment>
<evidence type="ECO:0000256" key="1">
    <source>
        <dbReference type="ARBA" id="ARBA00004305"/>
    </source>
</evidence>
<dbReference type="Proteomes" id="UP000015453">
    <property type="component" value="Unassembled WGS sequence"/>
</dbReference>
<dbReference type="Gene3D" id="3.30.930.10">
    <property type="entry name" value="Bira Bifunctional Protein, Domain 2"/>
    <property type="match status" value="1"/>
</dbReference>
<dbReference type="EC" id="6.1.1.20" evidence="3"/>
<evidence type="ECO:0000256" key="2">
    <source>
        <dbReference type="ARBA" id="ARBA00008226"/>
    </source>
</evidence>
<evidence type="ECO:0000256" key="7">
    <source>
        <dbReference type="ARBA" id="ARBA00022917"/>
    </source>
</evidence>
<feature type="non-terminal residue" evidence="16">
    <location>
        <position position="1"/>
    </location>
</feature>
<dbReference type="GO" id="GO:0004826">
    <property type="term" value="F:phenylalanine-tRNA ligase activity"/>
    <property type="evidence" value="ECO:0007669"/>
    <property type="project" value="UniProtKB-EC"/>
</dbReference>
<dbReference type="PANTHER" id="PTHR11538">
    <property type="entry name" value="PHENYLALANYL-TRNA SYNTHETASE"/>
    <property type="match status" value="1"/>
</dbReference>
<dbReference type="PANTHER" id="PTHR11538:SF41">
    <property type="entry name" value="PHENYLALANINE--TRNA LIGASE, MITOCHONDRIAL"/>
    <property type="match status" value="1"/>
</dbReference>
<evidence type="ECO:0000256" key="13">
    <source>
        <dbReference type="ARBA" id="ARBA00057761"/>
    </source>
</evidence>
<dbReference type="PROSITE" id="PS51447">
    <property type="entry name" value="FDX_ACB"/>
    <property type="match status" value="1"/>
</dbReference>
<evidence type="ECO:0000313" key="16">
    <source>
        <dbReference type="EMBL" id="EPS68657.1"/>
    </source>
</evidence>
<dbReference type="GO" id="GO:0005759">
    <property type="term" value="C:mitochondrial matrix"/>
    <property type="evidence" value="ECO:0007669"/>
    <property type="project" value="UniProtKB-SubCell"/>
</dbReference>
<organism evidence="16 17">
    <name type="scientific">Genlisea aurea</name>
    <dbReference type="NCBI Taxonomy" id="192259"/>
    <lineage>
        <taxon>Eukaryota</taxon>
        <taxon>Viridiplantae</taxon>
        <taxon>Streptophyta</taxon>
        <taxon>Embryophyta</taxon>
        <taxon>Tracheophyta</taxon>
        <taxon>Spermatophyta</taxon>
        <taxon>Magnoliopsida</taxon>
        <taxon>eudicotyledons</taxon>
        <taxon>Gunneridae</taxon>
        <taxon>Pentapetalae</taxon>
        <taxon>asterids</taxon>
        <taxon>lamiids</taxon>
        <taxon>Lamiales</taxon>
        <taxon>Lentibulariaceae</taxon>
        <taxon>Genlisea</taxon>
    </lineage>
</organism>
<evidence type="ECO:0000259" key="14">
    <source>
        <dbReference type="PROSITE" id="PS50862"/>
    </source>
</evidence>
<dbReference type="GO" id="GO:0006432">
    <property type="term" value="P:phenylalanyl-tRNA aminoacylation"/>
    <property type="evidence" value="ECO:0007669"/>
    <property type="project" value="TreeGrafter"/>
</dbReference>
<accession>S8E875</accession>
<dbReference type="EMBL" id="AUSU01002506">
    <property type="protein sequence ID" value="EPS68657.1"/>
    <property type="molecule type" value="Genomic_DNA"/>
</dbReference>
<evidence type="ECO:0000256" key="3">
    <source>
        <dbReference type="ARBA" id="ARBA00012814"/>
    </source>
</evidence>
<dbReference type="CDD" id="cd00496">
    <property type="entry name" value="PheRS_alpha_core"/>
    <property type="match status" value="1"/>
</dbReference>
<evidence type="ECO:0000256" key="12">
    <source>
        <dbReference type="ARBA" id="ARBA00049255"/>
    </source>
</evidence>
<comment type="subcellular location">
    <subcellularLocation>
        <location evidence="1">Mitochondrion matrix</location>
    </subcellularLocation>
</comment>
<dbReference type="InterPro" id="IPR006195">
    <property type="entry name" value="aa-tRNA-synth_II"/>
</dbReference>